<feature type="domain" description="SGNH hydrolase-type esterase" evidence="1">
    <location>
        <begin position="44"/>
        <end position="235"/>
    </location>
</feature>
<dbReference type="SUPFAM" id="SSF52266">
    <property type="entry name" value="SGNH hydrolase"/>
    <property type="match status" value="1"/>
</dbReference>
<dbReference type="PATRIC" id="fig|1263870.3.peg.3749"/>
<proteinExistence type="predicted"/>
<dbReference type="InterPro" id="IPR013830">
    <property type="entry name" value="SGNH_hydro"/>
</dbReference>
<comment type="caution">
    <text evidence="2">The sequence shown here is derived from an EMBL/GenBank/DDBJ whole genome shotgun (WGS) entry which is preliminary data.</text>
</comment>
<dbReference type="PANTHER" id="PTHR30383">
    <property type="entry name" value="THIOESTERASE 1/PROTEASE 1/LYSOPHOSPHOLIPASE L1"/>
    <property type="match status" value="1"/>
</dbReference>
<evidence type="ECO:0000313" key="2">
    <source>
        <dbReference type="EMBL" id="EMI55017.1"/>
    </source>
</evidence>
<dbReference type="CDD" id="cd01834">
    <property type="entry name" value="SGNH_hydrolase_like_2"/>
    <property type="match status" value="1"/>
</dbReference>
<name>M5U0M8_9BACT</name>
<evidence type="ECO:0000259" key="1">
    <source>
        <dbReference type="Pfam" id="PF13472"/>
    </source>
</evidence>
<dbReference type="AlphaFoldDB" id="M5U0M8"/>
<evidence type="ECO:0000313" key="3">
    <source>
        <dbReference type="Proteomes" id="UP000011885"/>
    </source>
</evidence>
<dbReference type="EMBL" id="ANOH01000235">
    <property type="protein sequence ID" value="EMI55017.1"/>
    <property type="molecule type" value="Genomic_DNA"/>
</dbReference>
<reference evidence="2 3" key="1">
    <citation type="journal article" date="2013" name="Mar. Genomics">
        <title>Expression of sulfatases in Rhodopirellula baltica and the diversity of sulfatases in the genus Rhodopirellula.</title>
        <authorList>
            <person name="Wegner C.E."/>
            <person name="Richter-Heitmann T."/>
            <person name="Klindworth A."/>
            <person name="Klockow C."/>
            <person name="Richter M."/>
            <person name="Achstetter T."/>
            <person name="Glockner F.O."/>
            <person name="Harder J."/>
        </authorList>
    </citation>
    <scope>NUCLEOTIDE SEQUENCE [LARGE SCALE GENOMIC DNA]</scope>
    <source>
        <strain evidence="2 3">SM41</strain>
    </source>
</reference>
<accession>M5U0M8</accession>
<dbReference type="PANTHER" id="PTHR30383:SF5">
    <property type="entry name" value="SGNH HYDROLASE-TYPE ESTERASE DOMAIN-CONTAINING PROTEIN"/>
    <property type="match status" value="1"/>
</dbReference>
<protein>
    <submittedName>
        <fullName evidence="2">Lipolytic enzyme, G-D-S-L</fullName>
    </submittedName>
</protein>
<keyword evidence="3" id="KW-1185">Reference proteome</keyword>
<dbReference type="GO" id="GO:0004622">
    <property type="term" value="F:phosphatidylcholine lysophospholipase activity"/>
    <property type="evidence" value="ECO:0007669"/>
    <property type="project" value="TreeGrafter"/>
</dbReference>
<dbReference type="InterPro" id="IPR051532">
    <property type="entry name" value="Ester_Hydrolysis_Enzymes"/>
</dbReference>
<dbReference type="Gene3D" id="3.40.50.1110">
    <property type="entry name" value="SGNH hydrolase"/>
    <property type="match status" value="1"/>
</dbReference>
<dbReference type="Proteomes" id="UP000011885">
    <property type="component" value="Unassembled WGS sequence"/>
</dbReference>
<dbReference type="Pfam" id="PF13472">
    <property type="entry name" value="Lipase_GDSL_2"/>
    <property type="match status" value="1"/>
</dbReference>
<gene>
    <name evidence="2" type="ORF">RSSM_03528</name>
</gene>
<organism evidence="2 3">
    <name type="scientific">Rhodopirellula sallentina SM41</name>
    <dbReference type="NCBI Taxonomy" id="1263870"/>
    <lineage>
        <taxon>Bacteria</taxon>
        <taxon>Pseudomonadati</taxon>
        <taxon>Planctomycetota</taxon>
        <taxon>Planctomycetia</taxon>
        <taxon>Pirellulales</taxon>
        <taxon>Pirellulaceae</taxon>
        <taxon>Rhodopirellula</taxon>
    </lineage>
</organism>
<sequence length="463" mass="52605">MIGLLTSVSLLNGEQPRDLRAATGRSIETETSAVPFADGDRICFLGDSITAGGYYQTIISNYYLTRYPDRQYQFINAGRSGDTAGGALKRLQEDVIDKRPTSVVIMFGMNDVYRHTYVDNPTEDDMRKQKFALDRFRENMTKLVDRLKRDANNPKLVFLTPTPFDQTVILDRENQPGCNDGLARCASIVRNIARANDASLVDLHGPMTEFNLRQQQTDPTYTIVGPDRIHPRDEGRLMMSWLILRAQHVPPIISGVAIDVPNSDTADCTNAVISNISASSSEIQFEMLENALPLPIESRLRQFSSLLPIANDLCQQIVSVRGLDDGKYEIRIDGTTVAEHTNRDLEHGINLALNKLTPMYQQALTVTQLNSKRREAEALACSLLNTRRWMQRHYQIDVDDPEAVQAHYDSFDDKRQYNASMAKRYIEHWPRYAEILEEVKTYQAEIEKHRAPTTHLFQITRIP</sequence>
<dbReference type="InterPro" id="IPR036514">
    <property type="entry name" value="SGNH_hydro_sf"/>
</dbReference>